<dbReference type="EMBL" id="JAAHFQ010000022">
    <property type="protein sequence ID" value="NER26364.1"/>
    <property type="molecule type" value="Genomic_DNA"/>
</dbReference>
<sequence>MESIDELLTQISAEYKGKEQAQRPIPKPLPEQEQLHSTVPQTTTSQTHDRGRSFGSSVEDKLLVELQAEFEEIDRVEQLKTEQYQREKKRTEEQRIIKQREALIQPAKQWLKSLDVSSQEGLWFEEFAYNYPTKLEAAIDYLQALGKSSS</sequence>
<feature type="compositionally biased region" description="Polar residues" evidence="1">
    <location>
        <begin position="35"/>
        <end position="46"/>
    </location>
</feature>
<accession>A0A6B3N8C1</accession>
<evidence type="ECO:0000313" key="2">
    <source>
        <dbReference type="EMBL" id="NER26364.1"/>
    </source>
</evidence>
<name>A0A6B3N8C1_9CYAN</name>
<reference evidence="2" key="1">
    <citation type="submission" date="2019-11" db="EMBL/GenBank/DDBJ databases">
        <title>Genomic insights into an expanded diversity of filamentous marine cyanobacteria reveals the extraordinary biosynthetic potential of Moorea and Okeania.</title>
        <authorList>
            <person name="Ferreira Leao T."/>
            <person name="Wang M."/>
            <person name="Moss N."/>
            <person name="Da Silva R."/>
            <person name="Sanders J."/>
            <person name="Nurk S."/>
            <person name="Gurevich A."/>
            <person name="Humphrey G."/>
            <person name="Reher R."/>
            <person name="Zhu Q."/>
            <person name="Belda-Ferre P."/>
            <person name="Glukhov E."/>
            <person name="Rex R."/>
            <person name="Dorrestein P.C."/>
            <person name="Knight R."/>
            <person name="Pevzner P."/>
            <person name="Gerwick W.H."/>
            <person name="Gerwick L."/>
        </authorList>
    </citation>
    <scope>NUCLEOTIDE SEQUENCE</scope>
    <source>
        <strain evidence="2">SIO1C4</strain>
    </source>
</reference>
<organism evidence="2">
    <name type="scientific">Symploca sp. SIO1C4</name>
    <dbReference type="NCBI Taxonomy" id="2607765"/>
    <lineage>
        <taxon>Bacteria</taxon>
        <taxon>Bacillati</taxon>
        <taxon>Cyanobacteriota</taxon>
        <taxon>Cyanophyceae</taxon>
        <taxon>Coleofasciculales</taxon>
        <taxon>Coleofasciculaceae</taxon>
        <taxon>Symploca</taxon>
    </lineage>
</organism>
<comment type="caution">
    <text evidence="2">The sequence shown here is derived from an EMBL/GenBank/DDBJ whole genome shotgun (WGS) entry which is preliminary data.</text>
</comment>
<dbReference type="AlphaFoldDB" id="A0A6B3N8C1"/>
<gene>
    <name evidence="2" type="ORF">F6J89_01640</name>
</gene>
<dbReference type="NCBIfam" id="NF047397">
    <property type="entry name" value="slr1339_fam"/>
    <property type="match status" value="1"/>
</dbReference>
<feature type="region of interest" description="Disordered" evidence="1">
    <location>
        <begin position="12"/>
        <end position="55"/>
    </location>
</feature>
<dbReference type="Pfam" id="PF26643">
    <property type="entry name" value="Slr1339"/>
    <property type="match status" value="1"/>
</dbReference>
<dbReference type="InterPro" id="IPR058106">
    <property type="entry name" value="Slr1339"/>
</dbReference>
<protein>
    <submittedName>
        <fullName evidence="2">Uncharacterized protein</fullName>
    </submittedName>
</protein>
<proteinExistence type="predicted"/>
<evidence type="ECO:0000256" key="1">
    <source>
        <dbReference type="SAM" id="MobiDB-lite"/>
    </source>
</evidence>